<dbReference type="InterPro" id="IPR018060">
    <property type="entry name" value="HTH_AraC"/>
</dbReference>
<evidence type="ECO:0000256" key="2">
    <source>
        <dbReference type="ARBA" id="ARBA00001947"/>
    </source>
</evidence>
<evidence type="ECO:0000256" key="8">
    <source>
        <dbReference type="ARBA" id="ARBA00023163"/>
    </source>
</evidence>
<dbReference type="GO" id="GO:0032131">
    <property type="term" value="F:alkylated DNA binding"/>
    <property type="evidence" value="ECO:0007669"/>
    <property type="project" value="TreeGrafter"/>
</dbReference>
<dbReference type="Proteomes" id="UP000239814">
    <property type="component" value="Chromosome"/>
</dbReference>
<dbReference type="Pfam" id="PF02805">
    <property type="entry name" value="Ada_Zn_binding"/>
    <property type="match status" value="1"/>
</dbReference>
<dbReference type="GO" id="GO:0003700">
    <property type="term" value="F:DNA-binding transcription factor activity"/>
    <property type="evidence" value="ECO:0007669"/>
    <property type="project" value="InterPro"/>
</dbReference>
<keyword evidence="5" id="KW-0227">DNA damage</keyword>
<dbReference type="GO" id="GO:0043916">
    <property type="term" value="F:DNA-7-methylguanine glycosylase activity"/>
    <property type="evidence" value="ECO:0007669"/>
    <property type="project" value="TreeGrafter"/>
</dbReference>
<evidence type="ECO:0000256" key="3">
    <source>
        <dbReference type="ARBA" id="ARBA00012000"/>
    </source>
</evidence>
<dbReference type="InterPro" id="IPR011257">
    <property type="entry name" value="DNA_glycosylase"/>
</dbReference>
<name>A0A2S0KI37_9ACTN</name>
<evidence type="ECO:0000313" key="12">
    <source>
        <dbReference type="Proteomes" id="UP000239814"/>
    </source>
</evidence>
<dbReference type="SUPFAM" id="SSF55945">
    <property type="entry name" value="TATA-box binding protein-like"/>
    <property type="match status" value="1"/>
</dbReference>
<dbReference type="GO" id="GO:0008168">
    <property type="term" value="F:methyltransferase activity"/>
    <property type="evidence" value="ECO:0007669"/>
    <property type="project" value="UniProtKB-KW"/>
</dbReference>
<evidence type="ECO:0000256" key="1">
    <source>
        <dbReference type="ARBA" id="ARBA00000086"/>
    </source>
</evidence>
<keyword evidence="9" id="KW-0234">DNA repair</keyword>
<dbReference type="Gene3D" id="1.10.1670.10">
    <property type="entry name" value="Helix-hairpin-Helix base-excision DNA repair enzymes (C-terminal)"/>
    <property type="match status" value="1"/>
</dbReference>
<dbReference type="GO" id="GO:0032259">
    <property type="term" value="P:methylation"/>
    <property type="evidence" value="ECO:0007669"/>
    <property type="project" value="UniProtKB-KW"/>
</dbReference>
<evidence type="ECO:0000256" key="5">
    <source>
        <dbReference type="ARBA" id="ARBA00022763"/>
    </source>
</evidence>
<evidence type="ECO:0000259" key="10">
    <source>
        <dbReference type="PROSITE" id="PS01124"/>
    </source>
</evidence>
<keyword evidence="4" id="KW-0489">Methyltransferase</keyword>
<dbReference type="GO" id="GO:0008725">
    <property type="term" value="F:DNA-3-methyladenine glycosylase activity"/>
    <property type="evidence" value="ECO:0007669"/>
    <property type="project" value="TreeGrafter"/>
</dbReference>
<comment type="cofactor">
    <cofactor evidence="2">
        <name>Zn(2+)</name>
        <dbReference type="ChEBI" id="CHEBI:29105"/>
    </cofactor>
</comment>
<dbReference type="Gene3D" id="3.40.10.10">
    <property type="entry name" value="DNA Methylphosphotriester Repair Domain"/>
    <property type="match status" value="1"/>
</dbReference>
<dbReference type="PANTHER" id="PTHR43003">
    <property type="entry name" value="DNA-3-METHYLADENINE GLYCOSYLASE"/>
    <property type="match status" value="1"/>
</dbReference>
<keyword evidence="4" id="KW-0808">Transferase</keyword>
<keyword evidence="8" id="KW-0804">Transcription</keyword>
<dbReference type="Pfam" id="PF06029">
    <property type="entry name" value="AlkA_N"/>
    <property type="match status" value="1"/>
</dbReference>
<dbReference type="GO" id="GO:0043565">
    <property type="term" value="F:sequence-specific DNA binding"/>
    <property type="evidence" value="ECO:0007669"/>
    <property type="project" value="InterPro"/>
</dbReference>
<dbReference type="GO" id="GO:0006307">
    <property type="term" value="P:DNA alkylation repair"/>
    <property type="evidence" value="ECO:0007669"/>
    <property type="project" value="TreeGrafter"/>
</dbReference>
<gene>
    <name evidence="11" type="ORF">C6V83_14985</name>
</gene>
<reference evidence="11 12" key="1">
    <citation type="submission" date="2018-03" db="EMBL/GenBank/DDBJ databases">
        <title>Characteristics and genome of n-alkane degrading marine bacteria Gordonia iterans isolated from crude oil contaminated in Tae-an, South Korea.</title>
        <authorList>
            <person name="Lee S.-S."/>
            <person name="Kim H."/>
        </authorList>
    </citation>
    <scope>NUCLEOTIDE SEQUENCE [LARGE SCALE GENOMIC DNA]</scope>
    <source>
        <strain evidence="11 12">Co17</strain>
    </source>
</reference>
<evidence type="ECO:0000256" key="6">
    <source>
        <dbReference type="ARBA" id="ARBA00023015"/>
    </source>
</evidence>
<dbReference type="Pfam" id="PF12833">
    <property type="entry name" value="HTH_18"/>
    <property type="match status" value="1"/>
</dbReference>
<feature type="domain" description="HTH araC/xylS-type" evidence="10">
    <location>
        <begin position="97"/>
        <end position="195"/>
    </location>
</feature>
<dbReference type="InterPro" id="IPR037046">
    <property type="entry name" value="AlkA_N_sf"/>
</dbReference>
<dbReference type="InterPro" id="IPR004026">
    <property type="entry name" value="Ada_DNA_repair_Zn-bd"/>
</dbReference>
<comment type="catalytic activity">
    <reaction evidence="1">
        <text>Hydrolysis of alkylated DNA, releasing 3-methyladenine, 3-methylguanine, 7-methylguanine and 7-methyladenine.</text>
        <dbReference type="EC" id="3.2.2.21"/>
    </reaction>
</comment>
<accession>A0A2S0KI37</accession>
<dbReference type="EMBL" id="CP027433">
    <property type="protein sequence ID" value="AVM01352.1"/>
    <property type="molecule type" value="Genomic_DNA"/>
</dbReference>
<evidence type="ECO:0000256" key="9">
    <source>
        <dbReference type="ARBA" id="ARBA00023204"/>
    </source>
</evidence>
<dbReference type="GO" id="GO:0032993">
    <property type="term" value="C:protein-DNA complex"/>
    <property type="evidence" value="ECO:0007669"/>
    <property type="project" value="TreeGrafter"/>
</dbReference>
<evidence type="ECO:0000256" key="7">
    <source>
        <dbReference type="ARBA" id="ARBA00023159"/>
    </source>
</evidence>
<dbReference type="SMART" id="SM00478">
    <property type="entry name" value="ENDO3c"/>
    <property type="match status" value="1"/>
</dbReference>
<dbReference type="EC" id="3.2.2.21" evidence="3"/>
<dbReference type="SMART" id="SM01009">
    <property type="entry name" value="AlkA_N"/>
    <property type="match status" value="1"/>
</dbReference>
<dbReference type="OrthoDB" id="9811249at2"/>
<dbReference type="AlphaFoldDB" id="A0A2S0KI37"/>
<dbReference type="SUPFAM" id="SSF48150">
    <property type="entry name" value="DNA-glycosylase"/>
    <property type="match status" value="1"/>
</dbReference>
<dbReference type="InterPro" id="IPR023170">
    <property type="entry name" value="HhH_base_excis_C"/>
</dbReference>
<dbReference type="InterPro" id="IPR010316">
    <property type="entry name" value="AlkA_N"/>
</dbReference>
<dbReference type="InterPro" id="IPR009057">
    <property type="entry name" value="Homeodomain-like_sf"/>
</dbReference>
<proteinExistence type="predicted"/>
<organism evidence="11 12">
    <name type="scientific">Gordonia iterans</name>
    <dbReference type="NCBI Taxonomy" id="1004901"/>
    <lineage>
        <taxon>Bacteria</taxon>
        <taxon>Bacillati</taxon>
        <taxon>Actinomycetota</taxon>
        <taxon>Actinomycetes</taxon>
        <taxon>Mycobacteriales</taxon>
        <taxon>Gordoniaceae</taxon>
        <taxon>Gordonia</taxon>
    </lineage>
</organism>
<sequence length="511" mass="54457">MTTPATLQLLDTGDFDLRYRALAARDARFDGQFFATVHSTGIYCRPSCPARTPKPQNVDFVPTAAAAVARGFRACRRCLPDAAPGSPRWNTGADLASRAMRLIADGLVDRSGVDGLAAALGYTPRHLSRVLRAELGAGPLALARAHRTTTARMLLTGTTLPVSDVAFAAGFSSIRQFNDTVREIFGMSPTELRTRYSGAAATSGPLTLRLPFRAPYDVEWTRFGLASHAVPGLEHWDGHTFHRTMNLPHGPALAALRLPDSPDAASATGHASVRFEHLDLRDLTVAVNRLRRLTDLDADPHAVDAALSADPRLAPLISSAPGIRIPGSVDPFETLVRTMAGQQISIAAARTRLGALVADLGEAVPWHSPDRPELPSRLFPTPEALAAEGARAFRGPTRLARAVAGASGAIAAGTMEPNPGSAASKLRTELLALDGIGPWTADQVVMRVTGDPDVLPHGDLVLTRAAAGLGVDPSATQGWRPWRSYAAMHLWRHRLLSASDAATPREVRNQP</sequence>
<dbReference type="RefSeq" id="WP_105943060.1">
    <property type="nucleotide sequence ID" value="NZ_CP027433.1"/>
</dbReference>
<protein>
    <recommendedName>
        <fullName evidence="3">DNA-3-methyladenine glycosylase II</fullName>
        <ecNumber evidence="3">3.2.2.21</ecNumber>
    </recommendedName>
</protein>
<dbReference type="KEGG" id="git:C6V83_14985"/>
<dbReference type="GO" id="GO:0005737">
    <property type="term" value="C:cytoplasm"/>
    <property type="evidence" value="ECO:0007669"/>
    <property type="project" value="TreeGrafter"/>
</dbReference>
<dbReference type="Gene3D" id="1.10.340.30">
    <property type="entry name" value="Hypothetical protein, domain 2"/>
    <property type="match status" value="1"/>
</dbReference>
<dbReference type="Gene3D" id="1.10.10.60">
    <property type="entry name" value="Homeodomain-like"/>
    <property type="match status" value="1"/>
</dbReference>
<dbReference type="GO" id="GO:0008270">
    <property type="term" value="F:zinc ion binding"/>
    <property type="evidence" value="ECO:0007669"/>
    <property type="project" value="InterPro"/>
</dbReference>
<dbReference type="SUPFAM" id="SSF57884">
    <property type="entry name" value="Ada DNA repair protein, N-terminal domain (N-Ada 10)"/>
    <property type="match status" value="1"/>
</dbReference>
<dbReference type="SUPFAM" id="SSF46689">
    <property type="entry name" value="Homeodomain-like"/>
    <property type="match status" value="1"/>
</dbReference>
<evidence type="ECO:0000313" key="11">
    <source>
        <dbReference type="EMBL" id="AVM01352.1"/>
    </source>
</evidence>
<dbReference type="PROSITE" id="PS01124">
    <property type="entry name" value="HTH_ARAC_FAMILY_2"/>
    <property type="match status" value="1"/>
</dbReference>
<dbReference type="Gene3D" id="3.30.310.20">
    <property type="entry name" value="DNA-3-methyladenine glycosylase AlkA, N-terminal domain"/>
    <property type="match status" value="1"/>
</dbReference>
<dbReference type="GO" id="GO:0006285">
    <property type="term" value="P:base-excision repair, AP site formation"/>
    <property type="evidence" value="ECO:0007669"/>
    <property type="project" value="TreeGrafter"/>
</dbReference>
<dbReference type="InterPro" id="IPR051912">
    <property type="entry name" value="Alkylbase_DNA_Glycosylase/TA"/>
</dbReference>
<dbReference type="SMART" id="SM00342">
    <property type="entry name" value="HTH_ARAC"/>
    <property type="match status" value="1"/>
</dbReference>
<dbReference type="InterPro" id="IPR035451">
    <property type="entry name" value="Ada-like_dom_sf"/>
</dbReference>
<keyword evidence="6" id="KW-0805">Transcription regulation</keyword>
<dbReference type="InterPro" id="IPR003265">
    <property type="entry name" value="HhH-GPD_domain"/>
</dbReference>
<keyword evidence="12" id="KW-1185">Reference proteome</keyword>
<dbReference type="PANTHER" id="PTHR43003:SF13">
    <property type="entry name" value="DNA-3-METHYLADENINE GLYCOSYLASE 2"/>
    <property type="match status" value="1"/>
</dbReference>
<evidence type="ECO:0000256" key="4">
    <source>
        <dbReference type="ARBA" id="ARBA00022603"/>
    </source>
</evidence>
<keyword evidence="7" id="KW-0010">Activator</keyword>